<organism evidence="1 2">
    <name type="scientific">Gigaspora rosea</name>
    <dbReference type="NCBI Taxonomy" id="44941"/>
    <lineage>
        <taxon>Eukaryota</taxon>
        <taxon>Fungi</taxon>
        <taxon>Fungi incertae sedis</taxon>
        <taxon>Mucoromycota</taxon>
        <taxon>Glomeromycotina</taxon>
        <taxon>Glomeromycetes</taxon>
        <taxon>Diversisporales</taxon>
        <taxon>Gigasporaceae</taxon>
        <taxon>Gigaspora</taxon>
    </lineage>
</organism>
<keyword evidence="2" id="KW-1185">Reference proteome</keyword>
<dbReference type="Proteomes" id="UP000266673">
    <property type="component" value="Unassembled WGS sequence"/>
</dbReference>
<protein>
    <submittedName>
        <fullName evidence="1">Uncharacterized protein</fullName>
    </submittedName>
</protein>
<gene>
    <name evidence="1" type="ORF">C2G38_2251751</name>
</gene>
<proteinExistence type="predicted"/>
<reference evidence="1 2" key="1">
    <citation type="submission" date="2018-06" db="EMBL/GenBank/DDBJ databases">
        <title>Comparative genomics reveals the genomic features of Rhizophagus irregularis, R. cerebriforme, R. diaphanum and Gigaspora rosea, and their symbiotic lifestyle signature.</title>
        <authorList>
            <person name="Morin E."/>
            <person name="San Clemente H."/>
            <person name="Chen E.C.H."/>
            <person name="De La Providencia I."/>
            <person name="Hainaut M."/>
            <person name="Kuo A."/>
            <person name="Kohler A."/>
            <person name="Murat C."/>
            <person name="Tang N."/>
            <person name="Roy S."/>
            <person name="Loubradou J."/>
            <person name="Henrissat B."/>
            <person name="Grigoriev I.V."/>
            <person name="Corradi N."/>
            <person name="Roux C."/>
            <person name="Martin F.M."/>
        </authorList>
    </citation>
    <scope>NUCLEOTIDE SEQUENCE [LARGE SCALE GENOMIC DNA]</scope>
    <source>
        <strain evidence="1 2">DAOM 194757</strain>
    </source>
</reference>
<accession>A0A397UP11</accession>
<evidence type="ECO:0000313" key="2">
    <source>
        <dbReference type="Proteomes" id="UP000266673"/>
    </source>
</evidence>
<comment type="caution">
    <text evidence="1">The sequence shown here is derived from an EMBL/GenBank/DDBJ whole genome shotgun (WGS) entry which is preliminary data.</text>
</comment>
<sequence>MKWHQNYMEKIFISISSNKTCKIEGLFPIWVDYGISAFERGNTYNFMLFTSQIAFTLIKLEEYNKNKKFTEKFLSKINLLAPGNTVKNYSTLSNPHQCEIYNRMSLSRFSSFDYWILEKWNLLKKNCPKIYKNLASTYSYCSDYFTNYSQKTVTLIIPLLNFTTYPEEYFYFELFHLPDNSFTSLDKPDYYKW</sequence>
<evidence type="ECO:0000313" key="1">
    <source>
        <dbReference type="EMBL" id="RIB08856.1"/>
    </source>
</evidence>
<dbReference type="AlphaFoldDB" id="A0A397UP11"/>
<name>A0A397UP11_9GLOM</name>
<dbReference type="EMBL" id="QKWP01001453">
    <property type="protein sequence ID" value="RIB08856.1"/>
    <property type="molecule type" value="Genomic_DNA"/>
</dbReference>